<dbReference type="GO" id="GO:0005886">
    <property type="term" value="C:plasma membrane"/>
    <property type="evidence" value="ECO:0007669"/>
    <property type="project" value="UniProtKB-SubCell"/>
</dbReference>
<feature type="transmembrane region" description="Helical" evidence="6">
    <location>
        <begin position="116"/>
        <end position="141"/>
    </location>
</feature>
<evidence type="ECO:0000256" key="5">
    <source>
        <dbReference type="ARBA" id="ARBA00023136"/>
    </source>
</evidence>
<organism evidence="7 8">
    <name type="scientific">Alistipes timonensis JC136</name>
    <dbReference type="NCBI Taxonomy" id="1033731"/>
    <lineage>
        <taxon>Bacteria</taxon>
        <taxon>Pseudomonadati</taxon>
        <taxon>Bacteroidota</taxon>
        <taxon>Bacteroidia</taxon>
        <taxon>Bacteroidales</taxon>
        <taxon>Rikenellaceae</taxon>
        <taxon>Alistipes</taxon>
    </lineage>
</organism>
<reference evidence="7 8" key="1">
    <citation type="submission" date="2016-10" db="EMBL/GenBank/DDBJ databases">
        <authorList>
            <person name="de Groot N.N."/>
        </authorList>
    </citation>
    <scope>NUCLEOTIDE SEQUENCE [LARGE SCALE GENOMIC DNA]</scope>
    <source>
        <strain evidence="7 8">DSM 25383</strain>
    </source>
</reference>
<dbReference type="Proteomes" id="UP000183253">
    <property type="component" value="Unassembled WGS sequence"/>
</dbReference>
<name>A0A1H4AYT4_9BACT</name>
<accession>A0A1H4AYT4</accession>
<comment type="subcellular location">
    <subcellularLocation>
        <location evidence="1">Cell membrane</location>
        <topology evidence="1">Multi-pass membrane protein</topology>
    </subcellularLocation>
</comment>
<dbReference type="GO" id="GO:0015171">
    <property type="term" value="F:amino acid transmembrane transporter activity"/>
    <property type="evidence" value="ECO:0007669"/>
    <property type="project" value="TreeGrafter"/>
</dbReference>
<dbReference type="OrthoDB" id="7874789at2"/>
<dbReference type="Pfam" id="PF01810">
    <property type="entry name" value="LysE"/>
    <property type="match status" value="1"/>
</dbReference>
<evidence type="ECO:0000256" key="2">
    <source>
        <dbReference type="ARBA" id="ARBA00022475"/>
    </source>
</evidence>
<dbReference type="AlphaFoldDB" id="A0A1H4AYT4"/>
<dbReference type="EMBL" id="FNRI01000003">
    <property type="protein sequence ID" value="SEA40947.1"/>
    <property type="molecule type" value="Genomic_DNA"/>
</dbReference>
<evidence type="ECO:0000256" key="1">
    <source>
        <dbReference type="ARBA" id="ARBA00004651"/>
    </source>
</evidence>
<feature type="transmembrane region" description="Helical" evidence="6">
    <location>
        <begin position="161"/>
        <end position="184"/>
    </location>
</feature>
<dbReference type="RefSeq" id="WP_010261566.1">
    <property type="nucleotide sequence ID" value="NZ_CAEG01000010.1"/>
</dbReference>
<keyword evidence="3 6" id="KW-0812">Transmembrane</keyword>
<keyword evidence="4 6" id="KW-1133">Transmembrane helix</keyword>
<evidence type="ECO:0000313" key="8">
    <source>
        <dbReference type="Proteomes" id="UP000183253"/>
    </source>
</evidence>
<dbReference type="STRING" id="1033731.SAMN05444145_103166"/>
<keyword evidence="2" id="KW-1003">Cell membrane</keyword>
<dbReference type="PANTHER" id="PTHR30086:SF20">
    <property type="entry name" value="ARGININE EXPORTER PROTEIN ARGO-RELATED"/>
    <property type="match status" value="1"/>
</dbReference>
<dbReference type="InterPro" id="IPR001123">
    <property type="entry name" value="LeuE-type"/>
</dbReference>
<feature type="transmembrane region" description="Helical" evidence="6">
    <location>
        <begin position="76"/>
        <end position="95"/>
    </location>
</feature>
<protein>
    <submittedName>
        <fullName evidence="7">GlyGly-CTERM domain-containing protein</fullName>
    </submittedName>
</protein>
<feature type="transmembrane region" description="Helical" evidence="6">
    <location>
        <begin position="43"/>
        <end position="64"/>
    </location>
</feature>
<sequence>MALEIVETLFRGICVGVAASITVGPVAVLCIQRTLSKSRRSGIVSGIGVACADTFMAMAALFFYSMLQTQIEQYNTLLRVIGGIFVVIVGVFIFAQNPVPQIRRNRAGKTSLWQDFVSIFGLTIANFIMVIPYILAFFAVFKISGGDMADHTFGGFMRSLFVIAGFFGGAVGWWTLLAFVINLFRRRFRPRHMLTINHVAGLIIGILGVYTILSTFFDIFPNVGH</sequence>
<proteinExistence type="predicted"/>
<keyword evidence="8" id="KW-1185">Reference proteome</keyword>
<evidence type="ECO:0000256" key="3">
    <source>
        <dbReference type="ARBA" id="ARBA00022692"/>
    </source>
</evidence>
<feature type="transmembrane region" description="Helical" evidence="6">
    <location>
        <begin position="12"/>
        <end position="31"/>
    </location>
</feature>
<feature type="transmembrane region" description="Helical" evidence="6">
    <location>
        <begin position="196"/>
        <end position="217"/>
    </location>
</feature>
<gene>
    <name evidence="7" type="ORF">SAMN05444145_103166</name>
</gene>
<dbReference type="PANTHER" id="PTHR30086">
    <property type="entry name" value="ARGININE EXPORTER PROTEIN ARGO"/>
    <property type="match status" value="1"/>
</dbReference>
<keyword evidence="5 6" id="KW-0472">Membrane</keyword>
<evidence type="ECO:0000256" key="4">
    <source>
        <dbReference type="ARBA" id="ARBA00022989"/>
    </source>
</evidence>
<evidence type="ECO:0000313" key="7">
    <source>
        <dbReference type="EMBL" id="SEA40947.1"/>
    </source>
</evidence>
<evidence type="ECO:0000256" key="6">
    <source>
        <dbReference type="SAM" id="Phobius"/>
    </source>
</evidence>